<dbReference type="CDD" id="cd14014">
    <property type="entry name" value="STKc_PknB_like"/>
    <property type="match status" value="1"/>
</dbReference>
<evidence type="ECO:0000256" key="3">
    <source>
        <dbReference type="ARBA" id="ARBA00022840"/>
    </source>
</evidence>
<dbReference type="InterPro" id="IPR001680">
    <property type="entry name" value="WD40_rpt"/>
</dbReference>
<keyword evidence="2" id="KW-0547">Nucleotide-binding</keyword>
<dbReference type="Pfam" id="PF20703">
    <property type="entry name" value="nSTAND1"/>
    <property type="match status" value="1"/>
</dbReference>
<keyword evidence="6" id="KW-0808">Transferase</keyword>
<organism evidence="6 7">
    <name type="scientific">Nonomuraea polychroma</name>
    <dbReference type="NCBI Taxonomy" id="46176"/>
    <lineage>
        <taxon>Bacteria</taxon>
        <taxon>Bacillati</taxon>
        <taxon>Actinomycetota</taxon>
        <taxon>Actinomycetes</taxon>
        <taxon>Streptosporangiales</taxon>
        <taxon>Streptosporangiaceae</taxon>
        <taxon>Nonomuraea</taxon>
    </lineage>
</organism>
<protein>
    <submittedName>
        <fullName evidence="6">Serine/threonine protein kinase</fullName>
    </submittedName>
</protein>
<dbReference type="AlphaFoldDB" id="A0A438M0V8"/>
<dbReference type="InterPro" id="IPR011009">
    <property type="entry name" value="Kinase-like_dom_sf"/>
</dbReference>
<reference evidence="6 7" key="1">
    <citation type="submission" date="2019-01" db="EMBL/GenBank/DDBJ databases">
        <title>Sequencing the genomes of 1000 actinobacteria strains.</title>
        <authorList>
            <person name="Klenk H.-P."/>
        </authorList>
    </citation>
    <scope>NUCLEOTIDE SEQUENCE [LARGE SCALE GENOMIC DNA]</scope>
    <source>
        <strain evidence="6 7">DSM 43925</strain>
    </source>
</reference>
<dbReference type="GO" id="GO:0005524">
    <property type="term" value="F:ATP binding"/>
    <property type="evidence" value="ECO:0007669"/>
    <property type="project" value="UniProtKB-KW"/>
</dbReference>
<feature type="transmembrane region" description="Helical" evidence="4">
    <location>
        <begin position="455"/>
        <end position="476"/>
    </location>
</feature>
<dbReference type="Gene3D" id="1.10.510.10">
    <property type="entry name" value="Transferase(Phosphotransferase) domain 1"/>
    <property type="match status" value="1"/>
</dbReference>
<keyword evidence="6" id="KW-0723">Serine/threonine-protein kinase</keyword>
<dbReference type="SUPFAM" id="SSF82171">
    <property type="entry name" value="DPP6 N-terminal domain-like"/>
    <property type="match status" value="1"/>
</dbReference>
<dbReference type="InterPro" id="IPR000719">
    <property type="entry name" value="Prot_kinase_dom"/>
</dbReference>
<sequence>MLSDDDPQRLGEYWLAGRLGAGGQGVVYEAYAEDGRRVAIKVLHRGQAAQLVREVTAAQRVAAFCTAKVIEARLEEPRPYIVSEYVEGPSLRRAVTEGRRFTGGDLHRLGTAVATALTAIHDADVIHRDLKPDNVLLGADGPRVIDFGVARTAEMSLTSTGLVTGTPTYMAPEVFTGQRAGKPADVFAWGAIMVYAATGTDPFEAESLGGVMHRVLSAVPDLSVLPEALRPLVAATLSKEPLHRPSARELLLSLVSGHAGTDTAHLLAEGGREAAGVTAAAADPALGTLAEEAYAQLGPEERELAPEVFLRLVTVGERGELSARRAELAELVDGRPVPEVSSVTRILEVFAYLLGRDGEQVWLARPALPHAWPRYRRWVDANRDGLAVHREILAAARRWERAGRRDGDLFHGHSLENALQWAATARRNITLSPFERDFLAAGARARTLKARRDRLVTLSLGGLLVIALVAAGLAVYQGGLADERAGRIAAQRDQAEAARLAQLAGTLRQSDPRVAMQLSVAAWRLERTPQTRAALTASLAQREVAMFRDPATNADTLRVLSRDGRTLASVGGDAIRLWDVRIGKSTGGIAKLGLAKERLLSVALSPTKRYVLVATNARAAVWDLRTGKTTRSWAYGKKDVPIQVAYGTVDRYALVSMDDDTYVWDLERGGRARTRAALGPMTPSGEAVYATGAPGRIDLLRLPDLGRRSTRPAAERCGTCGMPLALTPDGRWLVEPLRRGLQFTSLRDGGSGTMGQDKTAWNGGELAFSRDGRLLASVTRTGIQVWRDGTHLTGLSVPGGADDDAQPVPQAGFDGNTLRYLNEDRVVTVDLADLTGDRPAATSWALAALLPGRLLATEDFNAVYLTAPGRPAGKPVQRRPDDDGAGALALSPDGRLAAVGGSSTITVLDTSTRQELARLPIDDVTETDLLVFSPDGTRLAGVLEAADLETGSTYTVRVWDWRARRPLWSADVDEVRDIEFSPDGTLLAVAASAQQLFDAASGRPRGAAFGGTGQGTTVVGVVFTRDGGEVAAVDSRGRVTVYDVATHRQIGQAIRGRVGGGEIAVRSPREDVVAVGTRDGRVQLVDLAAGADLGVLRDGHELGPAALAFSADGSKVLVLDGAGTVRERLVDPGQMVAAVCARAGKPLSAAEWERHVTGVPYREVCP</sequence>
<comment type="similarity">
    <text evidence="1">Belongs to the protein kinase superfamily. STE Ser/Thr protein kinase family. STE20 subfamily.</text>
</comment>
<dbReference type="PANTHER" id="PTHR45832:SF22">
    <property type="entry name" value="SERINE_THREONINE-PROTEIN KINASE SAMKA-RELATED"/>
    <property type="match status" value="1"/>
</dbReference>
<dbReference type="PANTHER" id="PTHR45832">
    <property type="entry name" value="SERINE/THREONINE-PROTEIN KINASE SAMKA-RELATED-RELATED"/>
    <property type="match status" value="1"/>
</dbReference>
<dbReference type="SMART" id="SM00320">
    <property type="entry name" value="WD40"/>
    <property type="match status" value="6"/>
</dbReference>
<gene>
    <name evidence="6" type="ORF">EDD27_1630</name>
</gene>
<dbReference type="SMART" id="SM00220">
    <property type="entry name" value="S_TKc"/>
    <property type="match status" value="1"/>
</dbReference>
<keyword evidence="4" id="KW-0812">Transmembrane</keyword>
<evidence type="ECO:0000259" key="5">
    <source>
        <dbReference type="PROSITE" id="PS50011"/>
    </source>
</evidence>
<dbReference type="InterPro" id="IPR008271">
    <property type="entry name" value="Ser/Thr_kinase_AS"/>
</dbReference>
<evidence type="ECO:0000256" key="1">
    <source>
        <dbReference type="ARBA" id="ARBA00008874"/>
    </source>
</evidence>
<dbReference type="Proteomes" id="UP000284824">
    <property type="component" value="Unassembled WGS sequence"/>
</dbReference>
<name>A0A438M0V8_9ACTN</name>
<dbReference type="Gene3D" id="2.130.10.10">
    <property type="entry name" value="YVTN repeat-like/Quinoprotein amine dehydrogenase"/>
    <property type="match status" value="3"/>
</dbReference>
<dbReference type="Pfam" id="PF00069">
    <property type="entry name" value="Pkinase"/>
    <property type="match status" value="1"/>
</dbReference>
<dbReference type="InterPro" id="IPR011047">
    <property type="entry name" value="Quinoprotein_ADH-like_sf"/>
</dbReference>
<keyword evidence="7" id="KW-1185">Reference proteome</keyword>
<dbReference type="SUPFAM" id="SSF50998">
    <property type="entry name" value="Quinoprotein alcohol dehydrogenase-like"/>
    <property type="match status" value="1"/>
</dbReference>
<evidence type="ECO:0000313" key="7">
    <source>
        <dbReference type="Proteomes" id="UP000284824"/>
    </source>
</evidence>
<dbReference type="RefSeq" id="WP_277750827.1">
    <property type="nucleotide sequence ID" value="NZ_SAUN01000001.1"/>
</dbReference>
<keyword evidence="4" id="KW-1133">Transmembrane helix</keyword>
<evidence type="ECO:0000256" key="4">
    <source>
        <dbReference type="SAM" id="Phobius"/>
    </source>
</evidence>
<dbReference type="EMBL" id="SAUN01000001">
    <property type="protein sequence ID" value="RVX39281.1"/>
    <property type="molecule type" value="Genomic_DNA"/>
</dbReference>
<accession>A0A438M0V8</accession>
<keyword evidence="6" id="KW-0418">Kinase</keyword>
<dbReference type="SUPFAM" id="SSF56112">
    <property type="entry name" value="Protein kinase-like (PK-like)"/>
    <property type="match status" value="1"/>
</dbReference>
<feature type="domain" description="Protein kinase" evidence="5">
    <location>
        <begin position="13"/>
        <end position="261"/>
    </location>
</feature>
<dbReference type="InterPro" id="IPR015943">
    <property type="entry name" value="WD40/YVTN_repeat-like_dom_sf"/>
</dbReference>
<dbReference type="GO" id="GO:0004674">
    <property type="term" value="F:protein serine/threonine kinase activity"/>
    <property type="evidence" value="ECO:0007669"/>
    <property type="project" value="UniProtKB-KW"/>
</dbReference>
<evidence type="ECO:0000313" key="6">
    <source>
        <dbReference type="EMBL" id="RVX39281.1"/>
    </source>
</evidence>
<keyword evidence="3" id="KW-0067">ATP-binding</keyword>
<dbReference type="InterPro" id="IPR049052">
    <property type="entry name" value="nSTAND1"/>
</dbReference>
<comment type="caution">
    <text evidence="6">The sequence shown here is derived from an EMBL/GenBank/DDBJ whole genome shotgun (WGS) entry which is preliminary data.</text>
</comment>
<evidence type="ECO:0000256" key="2">
    <source>
        <dbReference type="ARBA" id="ARBA00022741"/>
    </source>
</evidence>
<dbReference type="PROSITE" id="PS00108">
    <property type="entry name" value="PROTEIN_KINASE_ST"/>
    <property type="match status" value="1"/>
</dbReference>
<dbReference type="InterPro" id="IPR051931">
    <property type="entry name" value="PAK3-like"/>
</dbReference>
<dbReference type="PROSITE" id="PS50011">
    <property type="entry name" value="PROTEIN_KINASE_DOM"/>
    <property type="match status" value="1"/>
</dbReference>
<proteinExistence type="inferred from homology"/>
<keyword evidence="4" id="KW-0472">Membrane</keyword>